<sequence>MSAPNNQPLSFVLPLPFDEAIQAVTGKGNRITWSWRDMTSQEHALEFTVAKAMSLDILADIRTALERAIKEGRTERLFAKDLEGILKAKGWWGQQEMIGPDGKPHIVQLGSPRRLETIFRTNLQTAYMRGRHQQMIANADDRPYWQYVAVMDSRTRAAHRALHGKVFRFDDPVWGHIYPPNGFRCRCRVRALSGLRLDREGLQVEDSRKYLTRLPVSDDPLAPTVALRLPGMNEPFIPDPGFDYNPGKSLAAWDKNALKPDCPGGFSFAERHPGNCIRILPGQKNWRDYGRPDLRDVGDGFRLPAPQLLTKGADTTEALAILKSTLKVGDGQPMRVINTPVDPVVIRAEWLPHLVAKRDQTRERYAQYIVPTLENPFEVWLTAYEDGYRRRFIGLFRDQRDLLSVVRENRDGSVLWNIIRMKDTELNKQRTGELIWKK</sequence>
<keyword evidence="4" id="KW-1185">Reference proteome</keyword>
<evidence type="ECO:0000313" key="3">
    <source>
        <dbReference type="EMBL" id="GAB0056721.1"/>
    </source>
</evidence>
<dbReference type="InterPro" id="IPR006528">
    <property type="entry name" value="Phage_head_morphogenesis_dom"/>
</dbReference>
<comment type="caution">
    <text evidence="3">The sequence shown here is derived from an EMBL/GenBank/DDBJ whole genome shotgun (WGS) entry which is preliminary data.</text>
</comment>
<evidence type="ECO:0008006" key="5">
    <source>
        <dbReference type="Google" id="ProtNLM"/>
    </source>
</evidence>
<feature type="domain" description="Phage-Barnase-EndoU-ColicinE5/D-RelE like nuclease 2" evidence="2">
    <location>
        <begin position="336"/>
        <end position="437"/>
    </location>
</feature>
<gene>
    <name evidence="3" type="ORF">SIID45300_01032</name>
</gene>
<evidence type="ECO:0000259" key="1">
    <source>
        <dbReference type="Pfam" id="PF04233"/>
    </source>
</evidence>
<dbReference type="EMBL" id="BAAFGK010000004">
    <property type="protein sequence ID" value="GAB0056721.1"/>
    <property type="molecule type" value="Genomic_DNA"/>
</dbReference>
<protein>
    <recommendedName>
        <fullName evidence="5">Phage head morphogenesis protein</fullName>
    </recommendedName>
</protein>
<dbReference type="Proteomes" id="UP001628193">
    <property type="component" value="Unassembled WGS sequence"/>
</dbReference>
<evidence type="ECO:0000313" key="4">
    <source>
        <dbReference type="Proteomes" id="UP001628193"/>
    </source>
</evidence>
<dbReference type="Pfam" id="PF04233">
    <property type="entry name" value="Phage_Mu_F"/>
    <property type="match status" value="1"/>
</dbReference>
<dbReference type="Pfam" id="PF18810">
    <property type="entry name" value="PBECR2"/>
    <property type="match status" value="1"/>
</dbReference>
<evidence type="ECO:0000259" key="2">
    <source>
        <dbReference type="Pfam" id="PF18810"/>
    </source>
</evidence>
<name>A0ABQ0C759_9PROT</name>
<dbReference type="InterPro" id="IPR041110">
    <property type="entry name" value="PBECR2"/>
</dbReference>
<feature type="domain" description="Phage head morphogenesis" evidence="1">
    <location>
        <begin position="60"/>
        <end position="189"/>
    </location>
</feature>
<organism evidence="3 4">
    <name type="scientific">Candidatus Magnetaquiglobus chichijimensis</name>
    <dbReference type="NCBI Taxonomy" id="3141448"/>
    <lineage>
        <taxon>Bacteria</taxon>
        <taxon>Pseudomonadati</taxon>
        <taxon>Pseudomonadota</taxon>
        <taxon>Magnetococcia</taxon>
        <taxon>Magnetococcales</taxon>
        <taxon>Candidatus Magnetaquicoccaceae</taxon>
        <taxon>Candidatus Magnetaquiglobus</taxon>
    </lineage>
</organism>
<dbReference type="RefSeq" id="WP_420904441.1">
    <property type="nucleotide sequence ID" value="NZ_BAAFGK010000004.1"/>
</dbReference>
<accession>A0ABQ0C759</accession>
<reference evidence="3 4" key="1">
    <citation type="submission" date="2024-09" db="EMBL/GenBank/DDBJ databases">
        <title>Draft genome sequence of Candidatus Magnetaquicoccaceae bacterium FCR-1.</title>
        <authorList>
            <person name="Shimoshige H."/>
            <person name="Shimamura S."/>
            <person name="Taoka A."/>
            <person name="Kobayashi H."/>
            <person name="Maekawa T."/>
        </authorList>
    </citation>
    <scope>NUCLEOTIDE SEQUENCE [LARGE SCALE GENOMIC DNA]</scope>
    <source>
        <strain evidence="3 4">FCR-1</strain>
    </source>
</reference>
<dbReference type="NCBIfam" id="TIGR01641">
    <property type="entry name" value="phageSPP1_gp7"/>
    <property type="match status" value="1"/>
</dbReference>
<proteinExistence type="predicted"/>